<comment type="subcellular location">
    <subcellularLocation>
        <location evidence="1">Cytoplasm</location>
    </subcellularLocation>
</comment>
<reference evidence="8" key="1">
    <citation type="journal article" date="2019" name="Int. J. Syst. Evol. Microbiol.">
        <title>The Global Catalogue of Microorganisms (GCM) 10K type strain sequencing project: providing services to taxonomists for standard genome sequencing and annotation.</title>
        <authorList>
            <consortium name="The Broad Institute Genomics Platform"/>
            <consortium name="The Broad Institute Genome Sequencing Center for Infectious Disease"/>
            <person name="Wu L."/>
            <person name="Ma J."/>
        </authorList>
    </citation>
    <scope>NUCLEOTIDE SEQUENCE [LARGE SCALE GENOMIC DNA]</scope>
    <source>
        <strain evidence="8">CCUG 60525</strain>
    </source>
</reference>
<accession>A0ABW3KLX5</accession>
<dbReference type="EMBL" id="JBHTJS010000058">
    <property type="protein sequence ID" value="MFD1009370.1"/>
    <property type="molecule type" value="Genomic_DNA"/>
</dbReference>
<evidence type="ECO:0000313" key="7">
    <source>
        <dbReference type="EMBL" id="MFD1009370.1"/>
    </source>
</evidence>
<sequence length="642" mass="71461">MIIGTAGHIDHGKTALVRALTGVNTDRLKDEQQRGITISLGYAYQQLADDITLGFVDVPGHEGLIHTMVAGATGIDYAMLVVAADDGIMPQTIEHIAILSLLGLSQGCVVITKQDKAQPEQLTHTLQQLSQALANTFLATAPQFIVDSLSGTGIATLSAFLQQQAQQQQAATRTGLFRLAIDRAFTLTGQGTVVTGTVHGGAFDLQSSNVKLRLMPVNTPIRVRSIHAQNLPSNTALAGQRCALNIANIAKETIDRGAWLADDRCFTPSTRIDVQLNLLSNMVQPLTTWAPVHVHIGAAHVMAHLVPLNKETLQAGEQAFAQLVFDSPQCAMPGDRFIIRNAQAKHTIGGGCVLDANGPDRKRRTPARLSWLAAIANYLERKSLANNHLQPLLRQAPYGVTYPDLQRLVNGDVEQLALPDHALWITPATNKQVAVLMDQQLWENLLSKIETTLELAHQRYPDEPGMGADRLRRMTDPAMPLSLWQSALQSLVQQQRLRVQGAWYHMPQHTVSFSEQEQQLAEQILHLAYQGQYDPPWVRDIATLLEMPEQDIRQLSRKLVQRGKLYQVQPDLLYHHQHIEQLAQLLREYPQEQGIKAAELRDQLALGRKRTLQILEFFQRIGYSRRLQDKHVIRTDNMLFTT</sequence>
<dbReference type="InterPro" id="IPR015191">
    <property type="entry name" value="SelB_WHD4"/>
</dbReference>
<dbReference type="Pfam" id="PF00009">
    <property type="entry name" value="GTP_EFTU"/>
    <property type="match status" value="1"/>
</dbReference>
<dbReference type="Pfam" id="PF21214">
    <property type="entry name" value="WHD_2nd_SelB_bact"/>
    <property type="match status" value="1"/>
</dbReference>
<keyword evidence="2" id="KW-0963">Cytoplasm</keyword>
<dbReference type="InterPro" id="IPR000795">
    <property type="entry name" value="T_Tr_GTP-bd_dom"/>
</dbReference>
<keyword evidence="3" id="KW-0547">Nucleotide-binding</keyword>
<dbReference type="Proteomes" id="UP001597048">
    <property type="component" value="Unassembled WGS sequence"/>
</dbReference>
<dbReference type="Pfam" id="PF09106">
    <property type="entry name" value="WHD_2nd_SelB"/>
    <property type="match status" value="1"/>
</dbReference>
<dbReference type="InterPro" id="IPR036390">
    <property type="entry name" value="WH_DNA-bd_sf"/>
</dbReference>
<dbReference type="InterPro" id="IPR036388">
    <property type="entry name" value="WH-like_DNA-bd_sf"/>
</dbReference>
<dbReference type="SUPFAM" id="SSF50465">
    <property type="entry name" value="EF-Tu/eEF-1alpha/eIF2-gamma C-terminal domain"/>
    <property type="match status" value="1"/>
</dbReference>
<dbReference type="Pfam" id="PF25461">
    <property type="entry name" value="Beta-barrel_SelB"/>
    <property type="match status" value="1"/>
</dbReference>
<name>A0ABW3KLX5_9GAMM</name>
<comment type="caution">
    <text evidence="7">The sequence shown here is derived from an EMBL/GenBank/DDBJ whole genome shotgun (WGS) entry which is preliminary data.</text>
</comment>
<keyword evidence="7" id="KW-0251">Elongation factor</keyword>
<protein>
    <submittedName>
        <fullName evidence="7">Selenocysteine-specific translation elongation factor</fullName>
    </submittedName>
</protein>
<dbReference type="InterPro" id="IPR031157">
    <property type="entry name" value="G_TR_CS"/>
</dbReference>
<dbReference type="InterPro" id="IPR004535">
    <property type="entry name" value="Transl_elong_SelB"/>
</dbReference>
<dbReference type="CDD" id="cd15491">
    <property type="entry name" value="selB_III"/>
    <property type="match status" value="1"/>
</dbReference>
<dbReference type="SUPFAM" id="SSF52540">
    <property type="entry name" value="P-loop containing nucleoside triphosphate hydrolases"/>
    <property type="match status" value="1"/>
</dbReference>
<proteinExistence type="predicted"/>
<dbReference type="Gene3D" id="3.40.50.300">
    <property type="entry name" value="P-loop containing nucleotide triphosphate hydrolases"/>
    <property type="match status" value="1"/>
</dbReference>
<dbReference type="PROSITE" id="PS00301">
    <property type="entry name" value="G_TR_1"/>
    <property type="match status" value="1"/>
</dbReference>
<dbReference type="GO" id="GO:0003746">
    <property type="term" value="F:translation elongation factor activity"/>
    <property type="evidence" value="ECO:0007669"/>
    <property type="project" value="UniProtKB-KW"/>
</dbReference>
<keyword evidence="4" id="KW-0648">Protein biosynthesis</keyword>
<evidence type="ECO:0000256" key="5">
    <source>
        <dbReference type="ARBA" id="ARBA00023134"/>
    </source>
</evidence>
<dbReference type="Gene3D" id="1.10.10.10">
    <property type="entry name" value="Winged helix-like DNA-binding domain superfamily/Winged helix DNA-binding domain"/>
    <property type="match status" value="3"/>
</dbReference>
<dbReference type="PROSITE" id="PS51722">
    <property type="entry name" value="G_TR_2"/>
    <property type="match status" value="1"/>
</dbReference>
<dbReference type="Pfam" id="PF09107">
    <property type="entry name" value="WHD_3rd_SelB"/>
    <property type="match status" value="1"/>
</dbReference>
<evidence type="ECO:0000256" key="3">
    <source>
        <dbReference type="ARBA" id="ARBA00022741"/>
    </source>
</evidence>
<evidence type="ECO:0000256" key="1">
    <source>
        <dbReference type="ARBA" id="ARBA00004496"/>
    </source>
</evidence>
<evidence type="ECO:0000256" key="2">
    <source>
        <dbReference type="ARBA" id="ARBA00022490"/>
    </source>
</evidence>
<dbReference type="NCBIfam" id="TIGR00475">
    <property type="entry name" value="selB"/>
    <property type="match status" value="1"/>
</dbReference>
<dbReference type="CDD" id="cd04171">
    <property type="entry name" value="SelB"/>
    <property type="match status" value="1"/>
</dbReference>
<dbReference type="InterPro" id="IPR015190">
    <property type="entry name" value="Elong_fac_SelB-wing-hlx_typ-2"/>
</dbReference>
<evidence type="ECO:0000313" key="8">
    <source>
        <dbReference type="Proteomes" id="UP001597048"/>
    </source>
</evidence>
<dbReference type="InterPro" id="IPR057335">
    <property type="entry name" value="Beta-barrel_SelB"/>
</dbReference>
<dbReference type="RefSeq" id="WP_379559398.1">
    <property type="nucleotide sequence ID" value="NZ_JBHTJS010000058.1"/>
</dbReference>
<dbReference type="SUPFAM" id="SSF50447">
    <property type="entry name" value="Translation proteins"/>
    <property type="match status" value="1"/>
</dbReference>
<dbReference type="PANTHER" id="PTHR43721">
    <property type="entry name" value="ELONGATION FACTOR TU-RELATED"/>
    <property type="match status" value="1"/>
</dbReference>
<organism evidence="7 8">
    <name type="scientific">Oceanisphaera ostreae</name>
    <dbReference type="NCBI Taxonomy" id="914151"/>
    <lineage>
        <taxon>Bacteria</taxon>
        <taxon>Pseudomonadati</taxon>
        <taxon>Pseudomonadota</taxon>
        <taxon>Gammaproteobacteria</taxon>
        <taxon>Aeromonadales</taxon>
        <taxon>Aeromonadaceae</taxon>
        <taxon>Oceanisphaera</taxon>
    </lineage>
</organism>
<evidence type="ECO:0000259" key="6">
    <source>
        <dbReference type="PROSITE" id="PS51722"/>
    </source>
</evidence>
<feature type="domain" description="Tr-type G" evidence="6">
    <location>
        <begin position="1"/>
        <end position="169"/>
    </location>
</feature>
<dbReference type="InterPro" id="IPR027417">
    <property type="entry name" value="P-loop_NTPase"/>
</dbReference>
<evidence type="ECO:0000256" key="4">
    <source>
        <dbReference type="ARBA" id="ARBA00022917"/>
    </source>
</evidence>
<dbReference type="InterPro" id="IPR048931">
    <property type="entry name" value="WHD_2nd_SelB_bact"/>
</dbReference>
<keyword evidence="8" id="KW-1185">Reference proteome</keyword>
<gene>
    <name evidence="7" type="primary">selB</name>
    <name evidence="7" type="ORF">ACFQ1C_14565</name>
</gene>
<dbReference type="Gene3D" id="2.40.30.10">
    <property type="entry name" value="Translation factors"/>
    <property type="match status" value="1"/>
</dbReference>
<dbReference type="InterPro" id="IPR050055">
    <property type="entry name" value="EF-Tu_GTPase"/>
</dbReference>
<dbReference type="PANTHER" id="PTHR43721:SF22">
    <property type="entry name" value="ELONGATION FACTOR TU, MITOCHONDRIAL"/>
    <property type="match status" value="1"/>
</dbReference>
<dbReference type="SUPFAM" id="SSF46785">
    <property type="entry name" value="Winged helix' DNA-binding domain"/>
    <property type="match status" value="3"/>
</dbReference>
<dbReference type="InterPro" id="IPR009000">
    <property type="entry name" value="Transl_B-barrel_sf"/>
</dbReference>
<keyword evidence="5" id="KW-0342">GTP-binding</keyword>
<dbReference type="InterPro" id="IPR009001">
    <property type="entry name" value="Transl_elong_EF1A/Init_IF2_C"/>
</dbReference>